<sequence>MNKNKNKSIILFDGICNLCNASVYFIIKHDKKEQFLFASLQSDAAKEILLQYNSKKIKFDSIVLIEKNEIYEKSTAALRIAKSLSGGFKFLYLFIIIPKFIRDWVYNYIAKNRYKWYGKKESCMIPSPKLINRFINLFFWIIIIPIFNFWFVELPY</sequence>
<proteinExistence type="predicted"/>
<dbReference type="EMBL" id="FZNX01000001">
    <property type="protein sequence ID" value="SNR33542.1"/>
    <property type="molecule type" value="Genomic_DNA"/>
</dbReference>
<dbReference type="OrthoDB" id="9785438at2"/>
<keyword evidence="1" id="KW-0472">Membrane</keyword>
<feature type="transmembrane region" description="Helical" evidence="1">
    <location>
        <begin position="130"/>
        <end position="151"/>
    </location>
</feature>
<gene>
    <name evidence="2" type="ORF">SAMN04488111_0468</name>
</gene>
<organism evidence="2 3">
    <name type="scientific">Lutibacter flavus</name>
    <dbReference type="NCBI Taxonomy" id="691689"/>
    <lineage>
        <taxon>Bacteria</taxon>
        <taxon>Pseudomonadati</taxon>
        <taxon>Bacteroidota</taxon>
        <taxon>Flavobacteriia</taxon>
        <taxon>Flavobacteriales</taxon>
        <taxon>Flavobacteriaceae</taxon>
        <taxon>Lutibacter</taxon>
    </lineage>
</organism>
<evidence type="ECO:0000256" key="1">
    <source>
        <dbReference type="SAM" id="Phobius"/>
    </source>
</evidence>
<protein>
    <submittedName>
        <fullName evidence="2">Predicted thiol-disulfide oxidoreductase YuxK, DCC family</fullName>
    </submittedName>
</protein>
<dbReference type="PANTHER" id="PTHR33639:SF2">
    <property type="entry name" value="DUF393 DOMAIN-CONTAINING PROTEIN"/>
    <property type="match status" value="1"/>
</dbReference>
<dbReference type="RefSeq" id="WP_089376809.1">
    <property type="nucleotide sequence ID" value="NZ_FZNX01000001.1"/>
</dbReference>
<dbReference type="Proteomes" id="UP000198412">
    <property type="component" value="Unassembled WGS sequence"/>
</dbReference>
<dbReference type="PANTHER" id="PTHR33639">
    <property type="entry name" value="THIOL-DISULFIDE OXIDOREDUCTASE DCC"/>
    <property type="match status" value="1"/>
</dbReference>
<keyword evidence="1" id="KW-1133">Transmembrane helix</keyword>
<dbReference type="GO" id="GO:0015035">
    <property type="term" value="F:protein-disulfide reductase activity"/>
    <property type="evidence" value="ECO:0007669"/>
    <property type="project" value="InterPro"/>
</dbReference>
<dbReference type="InterPro" id="IPR052927">
    <property type="entry name" value="DCC_oxidoreductase"/>
</dbReference>
<feature type="transmembrane region" description="Helical" evidence="1">
    <location>
        <begin position="90"/>
        <end position="109"/>
    </location>
</feature>
<accession>A0A238VGK9</accession>
<evidence type="ECO:0000313" key="3">
    <source>
        <dbReference type="Proteomes" id="UP000198412"/>
    </source>
</evidence>
<keyword evidence="1" id="KW-0812">Transmembrane</keyword>
<evidence type="ECO:0000313" key="2">
    <source>
        <dbReference type="EMBL" id="SNR33542.1"/>
    </source>
</evidence>
<dbReference type="InterPro" id="IPR007263">
    <property type="entry name" value="DCC1-like"/>
</dbReference>
<dbReference type="AlphaFoldDB" id="A0A238VGK9"/>
<reference evidence="3" key="1">
    <citation type="submission" date="2017-06" db="EMBL/GenBank/DDBJ databases">
        <authorList>
            <person name="Varghese N."/>
            <person name="Submissions S."/>
        </authorList>
    </citation>
    <scope>NUCLEOTIDE SEQUENCE [LARGE SCALE GENOMIC DNA]</scope>
    <source>
        <strain evidence="3">DSM 27993</strain>
    </source>
</reference>
<dbReference type="Pfam" id="PF04134">
    <property type="entry name" value="DCC1-like"/>
    <property type="match status" value="1"/>
</dbReference>
<feature type="transmembrane region" description="Helical" evidence="1">
    <location>
        <begin position="9"/>
        <end position="27"/>
    </location>
</feature>
<keyword evidence="3" id="KW-1185">Reference proteome</keyword>
<name>A0A238VGK9_9FLAO</name>